<dbReference type="EMBL" id="VFPT01000001">
    <property type="protein sequence ID" value="TQM93720.1"/>
    <property type="molecule type" value="Genomic_DNA"/>
</dbReference>
<evidence type="ECO:0000256" key="2">
    <source>
        <dbReference type="HAMAP-Rule" id="MF_00758"/>
    </source>
</evidence>
<organism evidence="3 4">
    <name type="scientific">Roseinatronobacter monicus</name>
    <dbReference type="NCBI Taxonomy" id="393481"/>
    <lineage>
        <taxon>Bacteria</taxon>
        <taxon>Pseudomonadati</taxon>
        <taxon>Pseudomonadota</taxon>
        <taxon>Alphaproteobacteria</taxon>
        <taxon>Rhodobacterales</taxon>
        <taxon>Paracoccaceae</taxon>
        <taxon>Roseinatronobacter</taxon>
    </lineage>
</organism>
<protein>
    <recommendedName>
        <fullName evidence="2">UPF0301 protein BD293_2366</fullName>
    </recommendedName>
</protein>
<dbReference type="SUPFAM" id="SSF143456">
    <property type="entry name" value="VC0467-like"/>
    <property type="match status" value="1"/>
</dbReference>
<dbReference type="Gene3D" id="3.40.1740.10">
    <property type="entry name" value="VC0467-like"/>
    <property type="match status" value="1"/>
</dbReference>
<dbReference type="Proteomes" id="UP000320582">
    <property type="component" value="Unassembled WGS sequence"/>
</dbReference>
<accession>A0A543KF64</accession>
<proteinExistence type="inferred from homology"/>
<evidence type="ECO:0000256" key="1">
    <source>
        <dbReference type="ARBA" id="ARBA00009600"/>
    </source>
</evidence>
<keyword evidence="4" id="KW-1185">Reference proteome</keyword>
<dbReference type="GO" id="GO:0005829">
    <property type="term" value="C:cytosol"/>
    <property type="evidence" value="ECO:0007669"/>
    <property type="project" value="TreeGrafter"/>
</dbReference>
<sequence>MHANVRATTRTDMTQLIGKLLIAMPSMPDPRFAHSVVFLCAHSESGAMGVIINKPLPDLNLIKLMEHLNIEATEAGRGLGSDAVDGPVHFGGPVETSRGFVLHSPDFFNAEGSLQVSDGIVLSTSVEVLAEMARGQGPAQSIVALGYAGWGPEQLDGEIQAGGWLIADGVPDMLFGTEDAGKWSAALGQIGVDPRLLSGASGHA</sequence>
<comment type="similarity">
    <text evidence="1 2">Belongs to the UPF0301 (AlgH) family.</text>
</comment>
<comment type="caution">
    <text evidence="3">The sequence shown here is derived from an EMBL/GenBank/DDBJ whole genome shotgun (WGS) entry which is preliminary data.</text>
</comment>
<evidence type="ECO:0000313" key="4">
    <source>
        <dbReference type="Proteomes" id="UP000320582"/>
    </source>
</evidence>
<dbReference type="InterPro" id="IPR003774">
    <property type="entry name" value="AlgH-like"/>
</dbReference>
<reference evidence="3 4" key="1">
    <citation type="submission" date="2019-06" db="EMBL/GenBank/DDBJ databases">
        <title>Genomic Encyclopedia of Archaeal and Bacterial Type Strains, Phase II (KMG-II): from individual species to whole genera.</title>
        <authorList>
            <person name="Goeker M."/>
        </authorList>
    </citation>
    <scope>NUCLEOTIDE SEQUENCE [LARGE SCALE GENOMIC DNA]</scope>
    <source>
        <strain evidence="3 4">DSM 18423</strain>
    </source>
</reference>
<dbReference type="Pfam" id="PF02622">
    <property type="entry name" value="DUF179"/>
    <property type="match status" value="1"/>
</dbReference>
<dbReference type="PANTHER" id="PTHR30327">
    <property type="entry name" value="UNCHARACTERIZED PROTEIN YQGE"/>
    <property type="match status" value="1"/>
</dbReference>
<evidence type="ECO:0000313" key="3">
    <source>
        <dbReference type="EMBL" id="TQM93720.1"/>
    </source>
</evidence>
<dbReference type="HAMAP" id="MF_00758">
    <property type="entry name" value="UPF0301"/>
    <property type="match status" value="1"/>
</dbReference>
<dbReference type="PANTHER" id="PTHR30327:SF1">
    <property type="entry name" value="UPF0301 PROTEIN YQGE"/>
    <property type="match status" value="1"/>
</dbReference>
<gene>
    <name evidence="3" type="ORF">BD293_2366</name>
</gene>
<dbReference type="AlphaFoldDB" id="A0A543KF64"/>
<name>A0A543KF64_9RHOB</name>